<organism evidence="2 3">
    <name type="scientific">Photobacterium atrarenae</name>
    <dbReference type="NCBI Taxonomy" id="865757"/>
    <lineage>
        <taxon>Bacteria</taxon>
        <taxon>Pseudomonadati</taxon>
        <taxon>Pseudomonadota</taxon>
        <taxon>Gammaproteobacteria</taxon>
        <taxon>Vibrionales</taxon>
        <taxon>Vibrionaceae</taxon>
        <taxon>Photobacterium</taxon>
    </lineage>
</organism>
<reference evidence="2" key="1">
    <citation type="submission" date="2022-07" db="EMBL/GenBank/DDBJ databases">
        <title>Genome sequencing of Photobacterium atrarenae GJH2-4.</title>
        <authorList>
            <person name="Park S.-J."/>
        </authorList>
    </citation>
    <scope>NUCLEOTIDE SEQUENCE</scope>
    <source>
        <strain evidence="2">GJH2-4</strain>
    </source>
</reference>
<evidence type="ECO:0000313" key="2">
    <source>
        <dbReference type="EMBL" id="UTV28635.1"/>
    </source>
</evidence>
<feature type="region of interest" description="Disordered" evidence="1">
    <location>
        <begin position="156"/>
        <end position="177"/>
    </location>
</feature>
<proteinExistence type="predicted"/>
<protein>
    <recommendedName>
        <fullName evidence="4">Retention module-containing protein</fullName>
    </recommendedName>
</protein>
<evidence type="ECO:0000313" key="3">
    <source>
        <dbReference type="Proteomes" id="UP001057998"/>
    </source>
</evidence>
<gene>
    <name evidence="2" type="ORF">NNL38_05145</name>
</gene>
<dbReference type="EMBL" id="CP101508">
    <property type="protein sequence ID" value="UTV28635.1"/>
    <property type="molecule type" value="Genomic_DNA"/>
</dbReference>
<accession>A0ABY5GHM8</accession>
<dbReference type="InterPro" id="IPR018247">
    <property type="entry name" value="EF_Hand_1_Ca_BS"/>
</dbReference>
<keyword evidence="3" id="KW-1185">Reference proteome</keyword>
<dbReference type="PROSITE" id="PS00018">
    <property type="entry name" value="EF_HAND_1"/>
    <property type="match status" value="1"/>
</dbReference>
<dbReference type="Proteomes" id="UP001057998">
    <property type="component" value="Chromosome 1"/>
</dbReference>
<evidence type="ECO:0000256" key="1">
    <source>
        <dbReference type="SAM" id="MobiDB-lite"/>
    </source>
</evidence>
<feature type="compositionally biased region" description="Low complexity" evidence="1">
    <location>
        <begin position="156"/>
        <end position="171"/>
    </location>
</feature>
<dbReference type="InterPro" id="IPR013783">
    <property type="entry name" value="Ig-like_fold"/>
</dbReference>
<name>A0ABY5GHM8_9GAMM</name>
<feature type="non-terminal residue" evidence="2">
    <location>
        <position position="285"/>
    </location>
</feature>
<sequence length="285" mass="29122">MAEVTNNKDNLNDLSGQQVTIAKDGTPGFFQADVSLKPGEIVFGVADGKPNVKVKQAATEGHDADDDFEDISDDVAQILAALEQGEDPTQLGEEFATAAGETQGSSLVTSAEIARDAESTLAEAGFDTQPLQELGLSEAQSLAIVRQYSAFINFSDSSSTSDSAEPDTTATGAPGVEITEDANDDGLLSAAELDGDVNVTISLTDTGAVAGDTLTVNGTEIELTQAHIDADQVLTTVDAPAEGATLIVEATITDKAGNVSLPGSDSAKLDLEATAGTVTVDDITA</sequence>
<dbReference type="Gene3D" id="2.60.40.10">
    <property type="entry name" value="Immunoglobulins"/>
    <property type="match status" value="1"/>
</dbReference>
<evidence type="ECO:0008006" key="4">
    <source>
        <dbReference type="Google" id="ProtNLM"/>
    </source>
</evidence>